<evidence type="ECO:0000256" key="2">
    <source>
        <dbReference type="ARBA" id="ARBA00022827"/>
    </source>
</evidence>
<dbReference type="AlphaFoldDB" id="A0A4Y8PRB0"/>
<dbReference type="Gene3D" id="2.40.110.10">
    <property type="entry name" value="Butyryl-CoA Dehydrogenase, subunit A, domain 2"/>
    <property type="match status" value="1"/>
</dbReference>
<dbReference type="InterPro" id="IPR036250">
    <property type="entry name" value="AcylCo_DH-like_C"/>
</dbReference>
<dbReference type="InterPro" id="IPR009100">
    <property type="entry name" value="AcylCoA_DH/oxidase_NM_dom_sf"/>
</dbReference>
<name>A0A4Y8PRB0_9BACL</name>
<proteinExistence type="predicted"/>
<evidence type="ECO:0000259" key="5">
    <source>
        <dbReference type="Pfam" id="PF03241"/>
    </source>
</evidence>
<gene>
    <name evidence="7" type="ORF">B5M42_22930</name>
</gene>
<dbReference type="InterPro" id="IPR004925">
    <property type="entry name" value="HpaB/PvcC/4-BUDH"/>
</dbReference>
<dbReference type="SUPFAM" id="SSF56645">
    <property type="entry name" value="Acyl-CoA dehydrogenase NM domain-like"/>
    <property type="match status" value="1"/>
</dbReference>
<dbReference type="Pfam" id="PF11794">
    <property type="entry name" value="HpaB_N"/>
    <property type="match status" value="1"/>
</dbReference>
<evidence type="ECO:0000256" key="4">
    <source>
        <dbReference type="PIRSR" id="PIRSR000331-2"/>
    </source>
</evidence>
<dbReference type="Proteomes" id="UP000298246">
    <property type="component" value="Unassembled WGS sequence"/>
</dbReference>
<dbReference type="RefSeq" id="WP_134757172.1">
    <property type="nucleotide sequence ID" value="NZ_MYFO02000004.1"/>
</dbReference>
<evidence type="ECO:0000313" key="8">
    <source>
        <dbReference type="Proteomes" id="UP000298246"/>
    </source>
</evidence>
<dbReference type="OrthoDB" id="9785230at2"/>
<protein>
    <submittedName>
        <fullName evidence="7">4-hydroxyphenylacetate 3-monooxygenase, oxygenase component</fullName>
    </submittedName>
</protein>
<dbReference type="SUPFAM" id="SSF47203">
    <property type="entry name" value="Acyl-CoA dehydrogenase C-terminal domain-like"/>
    <property type="match status" value="1"/>
</dbReference>
<dbReference type="GO" id="GO:0004497">
    <property type="term" value="F:monooxygenase activity"/>
    <property type="evidence" value="ECO:0007669"/>
    <property type="project" value="UniProtKB-KW"/>
</dbReference>
<organism evidence="7 8">
    <name type="scientific">Paenibacillus athensensis</name>
    <dbReference type="NCBI Taxonomy" id="1967502"/>
    <lineage>
        <taxon>Bacteria</taxon>
        <taxon>Bacillati</taxon>
        <taxon>Bacillota</taxon>
        <taxon>Bacilli</taxon>
        <taxon>Bacillales</taxon>
        <taxon>Paenibacillaceae</taxon>
        <taxon>Paenibacillus</taxon>
    </lineage>
</organism>
<dbReference type="InterPro" id="IPR046373">
    <property type="entry name" value="Acyl-CoA_Oxase/DH_mid-dom_sf"/>
</dbReference>
<dbReference type="InterPro" id="IPR024719">
    <property type="entry name" value="HpaB/PvcC/4-BUDH_C"/>
</dbReference>
<sequence length="484" mass="54275">MPVKNGSQYVERINSSLPDVRIAGERLTGAISEHQAFKGVMATQAAMYDMQHDERWQASLCYSSPLSSEPVGLSFLQPKTKRDLAARRKMMQVWAEAHHGFLGRAPDYMNTAVMAFAAAARLLEEDNPQFAENLQHYYEYCRENDITLSHVFIQPKAARFPPSLARLIEEPAAARVTDKNKDGIVVCGAFLMDTQGVTSDEIFVYPAPFFSESSQDSPYAFAFAVPSRHPGVRFVCRESFVGGDSAYNYPLSSRYDEMDTLVIFDHALIPWNRVFICGNESMLSRLFDGSHFHTHAGMQIMCKNIAKTEFVLGTLEMLIETSGLQGYGQIVEKVTEVIVALETLKALQLAAEKGAALDRWGSMLPDRKPLLAANVYFPQIYPRLVEIVQLIGASSLIMIPDEKDFDTDLDDSLNLYLKGIGLNGKANVQLSRLAWDLSVSAFGGRQTVYERFFFGNVHTVSSRLYNGYEHGRELLMKRVQHFLS</sequence>
<keyword evidence="3" id="KW-0560">Oxidoreductase</keyword>
<dbReference type="GO" id="GO:0016627">
    <property type="term" value="F:oxidoreductase activity, acting on the CH-CH group of donors"/>
    <property type="evidence" value="ECO:0007669"/>
    <property type="project" value="InterPro"/>
</dbReference>
<dbReference type="PANTHER" id="PTHR36117:SF3">
    <property type="entry name" value="4-HYDROXYPHENYLACETATE 3-MONOOXYGENASE-RELATED"/>
    <property type="match status" value="1"/>
</dbReference>
<dbReference type="InterPro" id="IPR024674">
    <property type="entry name" value="HpaB/PvcC/4-BUDH_N"/>
</dbReference>
<evidence type="ECO:0000259" key="6">
    <source>
        <dbReference type="Pfam" id="PF11794"/>
    </source>
</evidence>
<dbReference type="Gene3D" id="1.20.140.10">
    <property type="entry name" value="Butyryl-CoA Dehydrogenase, subunit A, domain 3"/>
    <property type="match status" value="1"/>
</dbReference>
<keyword evidence="2 4" id="KW-0274">FAD</keyword>
<feature type="domain" description="HpaB/PvcC/4-BUDH C-terminal" evidence="5">
    <location>
        <begin position="285"/>
        <end position="472"/>
    </location>
</feature>
<feature type="domain" description="HpaB/PvcC/4-BUDH N-terminal" evidence="6">
    <location>
        <begin position="6"/>
        <end position="276"/>
    </location>
</feature>
<reference evidence="7 8" key="1">
    <citation type="submission" date="2017-03" db="EMBL/GenBank/DDBJ databases">
        <title>Isolation of Levoglucosan Utilizing Bacteria.</title>
        <authorList>
            <person name="Arya A.S."/>
        </authorList>
    </citation>
    <scope>NUCLEOTIDE SEQUENCE [LARGE SCALE GENOMIC DNA]</scope>
    <source>
        <strain evidence="7 8">MEC069</strain>
    </source>
</reference>
<accession>A0A4Y8PRB0</accession>
<keyword evidence="7" id="KW-0503">Monooxygenase</keyword>
<dbReference type="EMBL" id="MYFO01000049">
    <property type="protein sequence ID" value="TFE83439.1"/>
    <property type="molecule type" value="Genomic_DNA"/>
</dbReference>
<feature type="binding site" evidence="4">
    <location>
        <position position="194"/>
    </location>
    <ligand>
        <name>FAD</name>
        <dbReference type="ChEBI" id="CHEBI:57692"/>
    </ligand>
</feature>
<dbReference type="Pfam" id="PF03241">
    <property type="entry name" value="HpaB"/>
    <property type="match status" value="1"/>
</dbReference>
<keyword evidence="8" id="KW-1185">Reference proteome</keyword>
<dbReference type="PANTHER" id="PTHR36117">
    <property type="entry name" value="4-HYDROXYPHENYLACETATE 3-MONOOXYGENASE-RELATED"/>
    <property type="match status" value="1"/>
</dbReference>
<dbReference type="Gene3D" id="1.10.3140.10">
    <property type="entry name" value="4-hydroxybutyryl-coa dehydratase, domain 1"/>
    <property type="match status" value="1"/>
</dbReference>
<evidence type="ECO:0000256" key="1">
    <source>
        <dbReference type="ARBA" id="ARBA00022630"/>
    </source>
</evidence>
<dbReference type="PIRSF" id="PIRSF000331">
    <property type="entry name" value="HpaA_HpaB"/>
    <property type="match status" value="1"/>
</dbReference>
<comment type="caution">
    <text evidence="7">The sequence shown here is derived from an EMBL/GenBank/DDBJ whole genome shotgun (WGS) entry which is preliminary data.</text>
</comment>
<evidence type="ECO:0000256" key="3">
    <source>
        <dbReference type="ARBA" id="ARBA00023002"/>
    </source>
</evidence>
<evidence type="ECO:0000313" key="7">
    <source>
        <dbReference type="EMBL" id="TFE83439.1"/>
    </source>
</evidence>
<keyword evidence="1" id="KW-0285">Flavoprotein</keyword>